<dbReference type="RefSeq" id="WP_089357163.1">
    <property type="nucleotide sequence ID" value="NZ_FZPD01000004.1"/>
</dbReference>
<evidence type="ECO:0000256" key="2">
    <source>
        <dbReference type="ARBA" id="ARBA00023125"/>
    </source>
</evidence>
<dbReference type="SMART" id="SM00448">
    <property type="entry name" value="REC"/>
    <property type="match status" value="1"/>
</dbReference>
<organism evidence="6 7">
    <name type="scientific">Ekhidna lutea</name>
    <dbReference type="NCBI Taxonomy" id="447679"/>
    <lineage>
        <taxon>Bacteria</taxon>
        <taxon>Pseudomonadati</taxon>
        <taxon>Bacteroidota</taxon>
        <taxon>Cytophagia</taxon>
        <taxon>Cytophagales</taxon>
        <taxon>Reichenbachiellaceae</taxon>
        <taxon>Ekhidna</taxon>
    </lineage>
</organism>
<dbReference type="InterPro" id="IPR001789">
    <property type="entry name" value="Sig_transdc_resp-reg_receiver"/>
</dbReference>
<feature type="domain" description="Response regulatory" evidence="5">
    <location>
        <begin position="5"/>
        <end position="121"/>
    </location>
</feature>
<reference evidence="6 7" key="1">
    <citation type="submission" date="2017-06" db="EMBL/GenBank/DDBJ databases">
        <authorList>
            <person name="Kim H.J."/>
            <person name="Triplett B.A."/>
        </authorList>
    </citation>
    <scope>NUCLEOTIDE SEQUENCE [LARGE SCALE GENOMIC DNA]</scope>
    <source>
        <strain evidence="6 7">DSM 19307</strain>
    </source>
</reference>
<dbReference type="PROSITE" id="PS50110">
    <property type="entry name" value="RESPONSE_REGULATORY"/>
    <property type="match status" value="1"/>
</dbReference>
<accession>A0A239K6B2</accession>
<dbReference type="EMBL" id="FZPD01000004">
    <property type="protein sequence ID" value="SNT13665.1"/>
    <property type="molecule type" value="Genomic_DNA"/>
</dbReference>
<feature type="modified residue" description="4-aspartylphosphate" evidence="3">
    <location>
        <position position="56"/>
    </location>
</feature>
<dbReference type="Proteomes" id="UP000198393">
    <property type="component" value="Unassembled WGS sequence"/>
</dbReference>
<dbReference type="GO" id="GO:0003677">
    <property type="term" value="F:DNA binding"/>
    <property type="evidence" value="ECO:0007669"/>
    <property type="project" value="UniProtKB-KW"/>
</dbReference>
<dbReference type="GO" id="GO:0006355">
    <property type="term" value="P:regulation of DNA-templated transcription"/>
    <property type="evidence" value="ECO:0007669"/>
    <property type="project" value="InterPro"/>
</dbReference>
<evidence type="ECO:0000259" key="4">
    <source>
        <dbReference type="PROSITE" id="PS50043"/>
    </source>
</evidence>
<feature type="domain" description="HTH luxR-type" evidence="4">
    <location>
        <begin position="142"/>
        <end position="207"/>
    </location>
</feature>
<dbReference type="PROSITE" id="PS50043">
    <property type="entry name" value="HTH_LUXR_2"/>
    <property type="match status" value="1"/>
</dbReference>
<dbReference type="SUPFAM" id="SSF52172">
    <property type="entry name" value="CheY-like"/>
    <property type="match status" value="1"/>
</dbReference>
<evidence type="ECO:0000313" key="7">
    <source>
        <dbReference type="Proteomes" id="UP000198393"/>
    </source>
</evidence>
<dbReference type="InterPro" id="IPR011006">
    <property type="entry name" value="CheY-like_superfamily"/>
</dbReference>
<dbReference type="CDD" id="cd06170">
    <property type="entry name" value="LuxR_C_like"/>
    <property type="match status" value="1"/>
</dbReference>
<keyword evidence="7" id="KW-1185">Reference proteome</keyword>
<proteinExistence type="predicted"/>
<evidence type="ECO:0000313" key="6">
    <source>
        <dbReference type="EMBL" id="SNT13665.1"/>
    </source>
</evidence>
<dbReference type="InterPro" id="IPR058245">
    <property type="entry name" value="NreC/VraR/RcsB-like_REC"/>
</dbReference>
<dbReference type="PANTHER" id="PTHR43214:SF43">
    <property type="entry name" value="TWO-COMPONENT RESPONSE REGULATOR"/>
    <property type="match status" value="1"/>
</dbReference>
<sequence>MSKIKTIVVDDHQLFREGIISLLSKNDDLEIIGEGASADDLFALLASSSPNIVLIDITMPGTNGLEVIQTAREKYPEVKFIVLTMHAEGQYVVKAVRNGAYGYLIKNADENELITAIKNVANGKKHFNSEISQLMIGNMAIEGESHKKLSDREMEVLNLVSEGQTTKEIADQLFVSARTVETHRVNMMKKLKVQNTAELIKKAAHLKLI</sequence>
<dbReference type="Pfam" id="PF00072">
    <property type="entry name" value="Response_reg"/>
    <property type="match status" value="1"/>
</dbReference>
<dbReference type="Gene3D" id="3.40.50.2300">
    <property type="match status" value="1"/>
</dbReference>
<evidence type="ECO:0000256" key="1">
    <source>
        <dbReference type="ARBA" id="ARBA00022553"/>
    </source>
</evidence>
<keyword evidence="2" id="KW-0238">DNA-binding</keyword>
<dbReference type="CDD" id="cd17535">
    <property type="entry name" value="REC_NarL-like"/>
    <property type="match status" value="1"/>
</dbReference>
<dbReference type="PROSITE" id="PS00622">
    <property type="entry name" value="HTH_LUXR_1"/>
    <property type="match status" value="1"/>
</dbReference>
<dbReference type="PRINTS" id="PR00038">
    <property type="entry name" value="HTHLUXR"/>
</dbReference>
<dbReference type="OrthoDB" id="9797341at2"/>
<evidence type="ECO:0000259" key="5">
    <source>
        <dbReference type="PROSITE" id="PS50110"/>
    </source>
</evidence>
<keyword evidence="1 3" id="KW-0597">Phosphoprotein</keyword>
<dbReference type="InterPro" id="IPR016032">
    <property type="entry name" value="Sig_transdc_resp-reg_C-effctor"/>
</dbReference>
<gene>
    <name evidence="6" type="ORF">SAMN05421640_2451</name>
</gene>
<name>A0A239K6B2_EKHLU</name>
<dbReference type="Pfam" id="PF00196">
    <property type="entry name" value="GerE"/>
    <property type="match status" value="1"/>
</dbReference>
<evidence type="ECO:0000256" key="3">
    <source>
        <dbReference type="PROSITE-ProRule" id="PRU00169"/>
    </source>
</evidence>
<dbReference type="GO" id="GO:0000160">
    <property type="term" value="P:phosphorelay signal transduction system"/>
    <property type="evidence" value="ECO:0007669"/>
    <property type="project" value="InterPro"/>
</dbReference>
<dbReference type="AlphaFoldDB" id="A0A239K6B2"/>
<dbReference type="SUPFAM" id="SSF46894">
    <property type="entry name" value="C-terminal effector domain of the bipartite response regulators"/>
    <property type="match status" value="1"/>
</dbReference>
<dbReference type="SMART" id="SM00421">
    <property type="entry name" value="HTH_LUXR"/>
    <property type="match status" value="1"/>
</dbReference>
<dbReference type="InterPro" id="IPR000792">
    <property type="entry name" value="Tscrpt_reg_LuxR_C"/>
</dbReference>
<dbReference type="PANTHER" id="PTHR43214">
    <property type="entry name" value="TWO-COMPONENT RESPONSE REGULATOR"/>
    <property type="match status" value="1"/>
</dbReference>
<dbReference type="InterPro" id="IPR039420">
    <property type="entry name" value="WalR-like"/>
</dbReference>
<protein>
    <submittedName>
        <fullName evidence="6">Two component transcriptional regulator, LuxR family</fullName>
    </submittedName>
</protein>